<dbReference type="Proteomes" id="UP000294444">
    <property type="component" value="Chromosome"/>
</dbReference>
<keyword evidence="4 6" id="KW-1133">Transmembrane helix</keyword>
<dbReference type="AlphaFoldDB" id="A0A4P7CKZ9"/>
<evidence type="ECO:0000256" key="1">
    <source>
        <dbReference type="ARBA" id="ARBA00004651"/>
    </source>
</evidence>
<evidence type="ECO:0000256" key="3">
    <source>
        <dbReference type="ARBA" id="ARBA00022692"/>
    </source>
</evidence>
<keyword evidence="2" id="KW-1003">Cell membrane</keyword>
<comment type="subcellular location">
    <subcellularLocation>
        <location evidence="1">Cell membrane</location>
        <topology evidence="1">Multi-pass membrane protein</topology>
    </subcellularLocation>
</comment>
<feature type="transmembrane region" description="Helical" evidence="6">
    <location>
        <begin position="6"/>
        <end position="29"/>
    </location>
</feature>
<dbReference type="InterPro" id="IPR001123">
    <property type="entry name" value="LeuE-type"/>
</dbReference>
<reference evidence="7 8" key="1">
    <citation type="submission" date="2019-03" db="EMBL/GenBank/DDBJ databases">
        <authorList>
            <person name="Che Y."/>
            <person name="Zhou L."/>
        </authorList>
    </citation>
    <scope>NUCLEOTIDE SEQUENCE [LARGE SCALE GENOMIC DNA]</scope>
    <source>
        <strain evidence="7 8">AIFJ1607</strain>
    </source>
</reference>
<feature type="transmembrane region" description="Helical" evidence="6">
    <location>
        <begin position="186"/>
        <end position="204"/>
    </location>
</feature>
<evidence type="ECO:0000256" key="6">
    <source>
        <dbReference type="SAM" id="Phobius"/>
    </source>
</evidence>
<dbReference type="KEGG" id="aio:EXH44_08600"/>
<dbReference type="PANTHER" id="PTHR30086">
    <property type="entry name" value="ARGININE EXPORTER PROTEIN ARGO"/>
    <property type="match status" value="1"/>
</dbReference>
<evidence type="ECO:0000256" key="2">
    <source>
        <dbReference type="ARBA" id="ARBA00022475"/>
    </source>
</evidence>
<evidence type="ECO:0000313" key="8">
    <source>
        <dbReference type="Proteomes" id="UP000294444"/>
    </source>
</evidence>
<name>A0A4P7CKZ9_9PAST</name>
<dbReference type="Pfam" id="PF01810">
    <property type="entry name" value="LysE"/>
    <property type="match status" value="1"/>
</dbReference>
<evidence type="ECO:0000256" key="5">
    <source>
        <dbReference type="ARBA" id="ARBA00023136"/>
    </source>
</evidence>
<evidence type="ECO:0000313" key="7">
    <source>
        <dbReference type="EMBL" id="QBQ64272.1"/>
    </source>
</evidence>
<keyword evidence="3 6" id="KW-0812">Transmembrane</keyword>
<dbReference type="PIRSF" id="PIRSF006324">
    <property type="entry name" value="LeuE"/>
    <property type="match status" value="1"/>
</dbReference>
<dbReference type="EMBL" id="CP038145">
    <property type="protein sequence ID" value="QBQ64272.1"/>
    <property type="molecule type" value="Genomic_DNA"/>
</dbReference>
<dbReference type="PANTHER" id="PTHR30086:SF20">
    <property type="entry name" value="ARGININE EXPORTER PROTEIN ARGO-RELATED"/>
    <property type="match status" value="1"/>
</dbReference>
<organism evidence="7 8">
    <name type="scientific">Actinobacillus indolicus</name>
    <dbReference type="NCBI Taxonomy" id="51049"/>
    <lineage>
        <taxon>Bacteria</taxon>
        <taxon>Pseudomonadati</taxon>
        <taxon>Pseudomonadota</taxon>
        <taxon>Gammaproteobacteria</taxon>
        <taxon>Pasteurellales</taxon>
        <taxon>Pasteurellaceae</taxon>
        <taxon>Actinobacillus</taxon>
    </lineage>
</organism>
<dbReference type="RefSeq" id="WP_162857096.1">
    <property type="nucleotide sequence ID" value="NZ_CP038145.1"/>
</dbReference>
<gene>
    <name evidence="7" type="ORF">EXH44_08600</name>
</gene>
<dbReference type="GO" id="GO:0005886">
    <property type="term" value="C:plasma membrane"/>
    <property type="evidence" value="ECO:0007669"/>
    <property type="project" value="UniProtKB-SubCell"/>
</dbReference>
<dbReference type="GO" id="GO:0015171">
    <property type="term" value="F:amino acid transmembrane transporter activity"/>
    <property type="evidence" value="ECO:0007669"/>
    <property type="project" value="TreeGrafter"/>
</dbReference>
<sequence length="206" mass="22870">MYGIENYWGFVLASILLNLTPGSDTIYILTRSIGEGFKSGIMSAFGILSGIFLHILAVSLGLAQIIAHSPTLFEIIKYAGALYLIYLGIKSWRTHFEVQSDQLQKLPLKKIYFQGVFTNLLNPKVVLFFLALLPQFVSIGTQNTFLPFLLLGLTFLTTSTIWCSILVISSTQVGNLLRKNQTIGKIMNRICGIVFISLGLKMALSR</sequence>
<accession>A0A4P7CKZ9</accession>
<keyword evidence="8" id="KW-1185">Reference proteome</keyword>
<protein>
    <submittedName>
        <fullName evidence="7">LysE family translocator</fullName>
    </submittedName>
</protein>
<feature type="transmembrane region" description="Helical" evidence="6">
    <location>
        <begin position="145"/>
        <end position="165"/>
    </location>
</feature>
<proteinExistence type="predicted"/>
<feature type="transmembrane region" description="Helical" evidence="6">
    <location>
        <begin position="110"/>
        <end position="133"/>
    </location>
</feature>
<evidence type="ECO:0000256" key="4">
    <source>
        <dbReference type="ARBA" id="ARBA00022989"/>
    </source>
</evidence>
<keyword evidence="5 6" id="KW-0472">Membrane</keyword>
<feature type="transmembrane region" description="Helical" evidence="6">
    <location>
        <begin position="41"/>
        <end position="66"/>
    </location>
</feature>